<accession>A0ABX2G5I1</accession>
<dbReference type="Gene3D" id="3.40.390.10">
    <property type="entry name" value="Collagenase (Catalytic Domain)"/>
    <property type="match status" value="1"/>
</dbReference>
<organism evidence="4 5">
    <name type="scientific">Sphaerotilus uruguayifluvii</name>
    <dbReference type="NCBI Taxonomy" id="2735897"/>
    <lineage>
        <taxon>Bacteria</taxon>
        <taxon>Pseudomonadati</taxon>
        <taxon>Pseudomonadota</taxon>
        <taxon>Betaproteobacteria</taxon>
        <taxon>Burkholderiales</taxon>
        <taxon>Sphaerotilaceae</taxon>
        <taxon>Sphaerotilus</taxon>
    </lineage>
</organism>
<sequence length="928" mass="98812">MRRSLPFPSSLSVTALAAAVLLAGCATTADTAAPATAAPAAQAAASAAPAPARPAASAASAPAGAASAPSGAAAPALPVAALPPFAQVVREARRTDGLIPVWQKDEKVWLELSEKDFGTPFFLSPKIASGIGEGGVLGGLMGGRTGAGGAKWVEFVRVFNQVRLIARNAEYVAQAGTPQARAVAAAFSPSLLASTAVASQPHPERRTVLVDASALFQGDLMALGPHLQRTYRQGYSLDPRHSGITAVRGTPELLALTVQQHFATGALASAQPGMPPGASPSVPATLPDARSLFVQLHYSLTRLPAEPMRARAADARIGHFVTTVSDFGDEFARSPKKRFVNRWRLEKKDPAAALSEPVRPIVYWIDRSVPERYREPIRAGILEWNRAFEALGFKDAIVAKVQPEDADFDTLETGIASVRWMTNATAMFGAVGPSHVDPRSGEILDADIAIESLSSRALRTLRSQVIAAPAPAFAQPPDLGAPGSPVLCQHADLAAEQLGYALDVLSVREGLDPAGPEAEAFVAAYLKDVTMHEVGHTLGLRHNFRASTVRDEAQLSDPEFTRSHALTGSVMEYAAINLPARGQPRVAAFQTTLGPYDHWAIEYAYRELAPAEEAAALSRIAARSGEPELAFGTDEDFLAGLDPETLQGDLGRDPVVFARKRLGIARDLLTRLEAQPLAADADPAGLRRAVGFALRDVGRASATLLRQIGGLRTLRDAPGTGRDPLQPVPLAEQRRALELLLGELLSPQALTVSPALQRRLAPDYFERGEALLSGSGAVATDFSPPQQLAELQRVLLMQLASDTMATRLLDGADKSDATTPSLSLDELHQRLSAAVWAELDGHEARIDPARRALQREHVNQLAQWLLAPGAAGRAEMRMRVGLQARALLARLDKVRYRFDASSDTAAHLRDSADRLREALQARVVRPGV</sequence>
<dbReference type="RefSeq" id="WP_173806521.1">
    <property type="nucleotide sequence ID" value="NZ_JABSNM010000016.1"/>
</dbReference>
<dbReference type="EMBL" id="JABSNM010000016">
    <property type="protein sequence ID" value="NRT57557.1"/>
    <property type="molecule type" value="Genomic_DNA"/>
</dbReference>
<dbReference type="Proteomes" id="UP001516061">
    <property type="component" value="Unassembled WGS sequence"/>
</dbReference>
<dbReference type="Pfam" id="PF17148">
    <property type="entry name" value="DUF5117"/>
    <property type="match status" value="1"/>
</dbReference>
<keyword evidence="5" id="KW-1185">Reference proteome</keyword>
<proteinExistence type="predicted"/>
<dbReference type="PANTHER" id="PTHR38478:SF1">
    <property type="entry name" value="ZINC DEPENDENT METALLOPROTEASE DOMAIN LIPOPROTEIN"/>
    <property type="match status" value="1"/>
</dbReference>
<feature type="chain" id="PRO_5045893362" description="DUF5117 domain-containing protein" evidence="1">
    <location>
        <begin position="29"/>
        <end position="928"/>
    </location>
</feature>
<evidence type="ECO:0000259" key="2">
    <source>
        <dbReference type="Pfam" id="PF16313"/>
    </source>
</evidence>
<protein>
    <recommendedName>
        <fullName evidence="6">DUF5117 domain-containing protein</fullName>
    </recommendedName>
</protein>
<name>A0ABX2G5I1_9BURK</name>
<dbReference type="InterPro" id="IPR033413">
    <property type="entry name" value="DUF5117"/>
</dbReference>
<reference evidence="4 5" key="1">
    <citation type="submission" date="2020-05" db="EMBL/GenBank/DDBJ databases">
        <title>Genomic Encyclopedia of Type Strains, Phase IV (KMG-V): Genome sequencing to study the core and pangenomes of soil and plant-associated prokaryotes.</title>
        <authorList>
            <person name="Whitman W."/>
        </authorList>
    </citation>
    <scope>NUCLEOTIDE SEQUENCE [LARGE SCALE GENOMIC DNA]</scope>
    <source>
        <strain evidence="4 5">C29</strain>
    </source>
</reference>
<evidence type="ECO:0000313" key="5">
    <source>
        <dbReference type="Proteomes" id="UP001516061"/>
    </source>
</evidence>
<dbReference type="PANTHER" id="PTHR38478">
    <property type="entry name" value="PEPTIDASE M1A AND M12B"/>
    <property type="match status" value="1"/>
</dbReference>
<feature type="domain" description="EcxA zinc-binding" evidence="2">
    <location>
        <begin position="517"/>
        <end position="840"/>
    </location>
</feature>
<evidence type="ECO:0000256" key="1">
    <source>
        <dbReference type="SAM" id="SignalP"/>
    </source>
</evidence>
<dbReference type="PROSITE" id="PS51257">
    <property type="entry name" value="PROKAR_LIPOPROTEIN"/>
    <property type="match status" value="1"/>
</dbReference>
<dbReference type="InterPro" id="IPR024079">
    <property type="entry name" value="MetalloPept_cat_dom_sf"/>
</dbReference>
<keyword evidence="1" id="KW-0732">Signal</keyword>
<gene>
    <name evidence="4" type="ORF">HNQ01_003313</name>
</gene>
<feature type="domain" description="DUF5117" evidence="3">
    <location>
        <begin position="149"/>
        <end position="348"/>
    </location>
</feature>
<evidence type="ECO:0008006" key="6">
    <source>
        <dbReference type="Google" id="ProtNLM"/>
    </source>
</evidence>
<dbReference type="Pfam" id="PF16313">
    <property type="entry name" value="DUF4953"/>
    <property type="match status" value="1"/>
</dbReference>
<evidence type="ECO:0000313" key="4">
    <source>
        <dbReference type="EMBL" id="NRT57557.1"/>
    </source>
</evidence>
<dbReference type="SUPFAM" id="SSF55486">
    <property type="entry name" value="Metalloproteases ('zincins'), catalytic domain"/>
    <property type="match status" value="1"/>
</dbReference>
<comment type="caution">
    <text evidence="4">The sequence shown here is derived from an EMBL/GenBank/DDBJ whole genome shotgun (WGS) entry which is preliminary data.</text>
</comment>
<dbReference type="CDD" id="cd04276">
    <property type="entry name" value="ZnMc_MMP_like_2"/>
    <property type="match status" value="1"/>
</dbReference>
<dbReference type="InterPro" id="IPR032534">
    <property type="entry name" value="EcxA_zinc-bd"/>
</dbReference>
<evidence type="ECO:0000259" key="3">
    <source>
        <dbReference type="Pfam" id="PF17148"/>
    </source>
</evidence>
<dbReference type="InterPro" id="IPR034032">
    <property type="entry name" value="Zn_MMP-like_bac"/>
</dbReference>
<feature type="signal peptide" evidence="1">
    <location>
        <begin position="1"/>
        <end position="28"/>
    </location>
</feature>